<proteinExistence type="predicted"/>
<protein>
    <submittedName>
        <fullName evidence="2">Type IV pilus assembly protein PilY1</fullName>
    </submittedName>
</protein>
<dbReference type="EMBL" id="FMYO01000008">
    <property type="protein sequence ID" value="SDC54638.1"/>
    <property type="molecule type" value="Genomic_DNA"/>
</dbReference>
<evidence type="ECO:0000256" key="1">
    <source>
        <dbReference type="SAM" id="SignalP"/>
    </source>
</evidence>
<evidence type="ECO:0000313" key="2">
    <source>
        <dbReference type="EMBL" id="SDC54638.1"/>
    </source>
</evidence>
<dbReference type="SUPFAM" id="SSF50998">
    <property type="entry name" value="Quinoprotein alcohol dehydrogenase-like"/>
    <property type="match status" value="1"/>
</dbReference>
<evidence type="ECO:0000313" key="3">
    <source>
        <dbReference type="Proteomes" id="UP000243468"/>
    </source>
</evidence>
<feature type="chain" id="PRO_5017464864" evidence="1">
    <location>
        <begin position="31"/>
        <end position="1367"/>
    </location>
</feature>
<sequence>MKKINQKKGLSATVSMMMTLAICQSVATQASDIDIYSSSTGGQTRIMFVLDTSASMRATNTFKFACDAPVADSAITVPTNNTEASTTTPSYSRYYCTANITEVTSPKTYIYKTQVTSQTVTSTTTTPTTVSDFPVYKQCASTESGTTTSRTACNNTTIRTGPVSGTFCSETATSTPVVTGNISKQTTTTYYYLRNGGTSNCSSTSNRAYRYRSEVVNITTTSTTSSAVTTNTASCTAGTSISGSTTNVTTCNSEIRSCPINATTSDTCSTVVSSIPSGAPTTNESCGTGCTAYYTPEQTTTQNKRFYDRITKLKDGLFTVLQGLNGVPQLGNDIVIGLTRFTGGTSGTASKTGTVLVSARRLDTTSSSLTGTARTTFETECGTASDTTQRSCILQKIINMDAPDYTPTGRAYAIGARSLLNTIGTDTSSCNGNGVYVLTDGGPSTTSVADPETEMSATVSGFSCPSSWDTNVDSENSTYEFKEKTASPDNQKVWRCIAKFANTLLNGATNRPKIKTAVVGFGKFYSGLDAYTGAEKTKSGPLTSTNTDVANILNRFLSISNTYGETTGGASRADIANTALWGVYGRGGWYSASEPGEVAQSILNFVDEVKPEFDPVATGSPTLPQDSLNPLRIQPYGYYASFIPKPQETTQLWAGNLNKYHIYNGELYNSSKTVRLITDTGALNSAADGIWSGGMKGKLPLGLSTNAENEKNANRTIYTNRQITGTAAPFMASELNSLKKVNVESLFGTGTTALFANDPDKNYWLNLLGYNVGATETDITLDSLTAKPELRQVGAVMHSTPILLTQRGKITVSSAGVLDTTDRDDYLLFGSTQGLLHVVDADTGIEKFAFAPHEMMQNQKVAFLSETSSTQGSSNLFYGIDAPWTAYTQYVSKADGTLTVKSSDRTSDGGTNTDLALKGLQWVYGGLRMGGRSYYALNLSDLDNPSLKFHINPAAAVTTDANGTTTPNTDNALSYMGQSWSKPTLAYVKFGGVKKLVMFVGGGYDTGYESAAYDQNTTTGSGAGVYMFDADTGSLLWWSSANATAAKGAEAFTDASASTINMKYSVVSQINAIDRDNDGLVDNLYFGDLGGQAFRVDLNNAATGVDASAKKANFATRVVRLFNEHASGGTSPRFYEMPSVSIHEDNGYVAAVAFSSGNRSSPLVGTAAASGTNNQAGSTVSAADGVFVVYDKDVAKTNLYATSPVPTLTTQNVTLASLNTNITTGVAITGNNGWKYTYSSTAGVYKGMNELYALDGMLYVNVYHRDGTGIGGSCGAGVKGDSYVYQFCLPTGKCSFATTTSGVPNRVKLGAGILGTGLGQGFRNANNTGLIVRRPATLNCTTTPNLPECQEFTTTAKLRQLRWYESR</sequence>
<name>A0A1G6MG93_9GAMM</name>
<dbReference type="RefSeq" id="WP_228143295.1">
    <property type="nucleotide sequence ID" value="NZ_BAABKJ010000013.1"/>
</dbReference>
<keyword evidence="1" id="KW-0732">Signal</keyword>
<gene>
    <name evidence="2" type="ORF">SAMN05421732_10841</name>
</gene>
<keyword evidence="3" id="KW-1185">Reference proteome</keyword>
<dbReference type="InterPro" id="IPR011047">
    <property type="entry name" value="Quinoprotein_ADH-like_sf"/>
</dbReference>
<organism evidence="2 3">
    <name type="scientific">Acinetobacter kookii</name>
    <dbReference type="NCBI Taxonomy" id="1226327"/>
    <lineage>
        <taxon>Bacteria</taxon>
        <taxon>Pseudomonadati</taxon>
        <taxon>Pseudomonadota</taxon>
        <taxon>Gammaproteobacteria</taxon>
        <taxon>Moraxellales</taxon>
        <taxon>Moraxellaceae</taxon>
        <taxon>Acinetobacter</taxon>
    </lineage>
</organism>
<dbReference type="STRING" id="1226327.SAMN05421732_10841"/>
<reference evidence="3" key="1">
    <citation type="submission" date="2016-09" db="EMBL/GenBank/DDBJ databases">
        <authorList>
            <person name="Varghese N."/>
            <person name="Submissions S."/>
        </authorList>
    </citation>
    <scope>NUCLEOTIDE SEQUENCE [LARGE SCALE GENOMIC DNA]</scope>
    <source>
        <strain evidence="3">ANC 4667</strain>
    </source>
</reference>
<feature type="signal peptide" evidence="1">
    <location>
        <begin position="1"/>
        <end position="30"/>
    </location>
</feature>
<accession>A0A1G6MG93</accession>
<dbReference type="Proteomes" id="UP000243468">
    <property type="component" value="Unassembled WGS sequence"/>
</dbReference>